<reference evidence="3 4" key="1">
    <citation type="submission" date="2017-05" db="EMBL/GenBank/DDBJ databases">
        <title>Complete and WGS of Bordetella genogroups.</title>
        <authorList>
            <person name="Spilker T."/>
            <person name="LiPuma J."/>
        </authorList>
    </citation>
    <scope>NUCLEOTIDE SEQUENCE [LARGE SCALE GENOMIC DNA]</scope>
    <source>
        <strain evidence="3 4">AU9919</strain>
    </source>
</reference>
<dbReference type="PANTHER" id="PTHR24321:SF15">
    <property type="entry name" value="OXIDOREDUCTASE UCPA"/>
    <property type="match status" value="1"/>
</dbReference>
<evidence type="ECO:0000256" key="2">
    <source>
        <dbReference type="ARBA" id="ARBA00023002"/>
    </source>
</evidence>
<protein>
    <submittedName>
        <fullName evidence="3">3-oxoacyl-ACP reductase</fullName>
    </submittedName>
</protein>
<organism evidence="3 4">
    <name type="scientific">Bordetella genomosp. 4</name>
    <dbReference type="NCBI Taxonomy" id="463044"/>
    <lineage>
        <taxon>Bacteria</taxon>
        <taxon>Pseudomonadati</taxon>
        <taxon>Pseudomonadota</taxon>
        <taxon>Betaproteobacteria</taxon>
        <taxon>Burkholderiales</taxon>
        <taxon>Alcaligenaceae</taxon>
        <taxon>Bordetella</taxon>
    </lineage>
</organism>
<dbReference type="Proteomes" id="UP000216885">
    <property type="component" value="Unassembled WGS sequence"/>
</dbReference>
<comment type="caution">
    <text evidence="3">The sequence shown here is derived from an EMBL/GenBank/DDBJ whole genome shotgun (WGS) entry which is preliminary data.</text>
</comment>
<evidence type="ECO:0000313" key="4">
    <source>
        <dbReference type="Proteomes" id="UP000216885"/>
    </source>
</evidence>
<name>A0A261TMM3_9BORD</name>
<proteinExistence type="inferred from homology"/>
<dbReference type="CDD" id="cd05233">
    <property type="entry name" value="SDR_c"/>
    <property type="match status" value="1"/>
</dbReference>
<dbReference type="RefSeq" id="WP_094839223.1">
    <property type="nucleotide sequence ID" value="NZ_NEVQ01000022.1"/>
</dbReference>
<gene>
    <name evidence="3" type="ORF">CAL20_23800</name>
</gene>
<dbReference type="GO" id="GO:0016491">
    <property type="term" value="F:oxidoreductase activity"/>
    <property type="evidence" value="ECO:0007669"/>
    <property type="project" value="UniProtKB-KW"/>
</dbReference>
<keyword evidence="2" id="KW-0560">Oxidoreductase</keyword>
<dbReference type="PRINTS" id="PR00080">
    <property type="entry name" value="SDRFAMILY"/>
</dbReference>
<dbReference type="PANTHER" id="PTHR24321">
    <property type="entry name" value="DEHYDROGENASES, SHORT CHAIN"/>
    <property type="match status" value="1"/>
</dbReference>
<dbReference type="SUPFAM" id="SSF51735">
    <property type="entry name" value="NAD(P)-binding Rossmann-fold domains"/>
    <property type="match status" value="1"/>
</dbReference>
<dbReference type="FunFam" id="3.40.50.720:FF:000173">
    <property type="entry name" value="3-oxoacyl-[acyl-carrier protein] reductase"/>
    <property type="match status" value="1"/>
</dbReference>
<dbReference type="InterPro" id="IPR020904">
    <property type="entry name" value="Sc_DH/Rdtase_CS"/>
</dbReference>
<dbReference type="PROSITE" id="PS00061">
    <property type="entry name" value="ADH_SHORT"/>
    <property type="match status" value="1"/>
</dbReference>
<dbReference type="Gene3D" id="3.40.50.720">
    <property type="entry name" value="NAD(P)-binding Rossmann-like Domain"/>
    <property type="match status" value="1"/>
</dbReference>
<comment type="similarity">
    <text evidence="1">Belongs to the short-chain dehydrogenases/reductases (SDR) family.</text>
</comment>
<evidence type="ECO:0000313" key="3">
    <source>
        <dbReference type="EMBL" id="OZI50849.1"/>
    </source>
</evidence>
<dbReference type="PRINTS" id="PR00081">
    <property type="entry name" value="GDHRDH"/>
</dbReference>
<dbReference type="AlphaFoldDB" id="A0A261TMM3"/>
<sequence length="250" mass="26223">MNQYDLKGRVAVVTGGAQGIGYAVTQRLLAGGAKVAIWDIDDAVLSQAKQTLAAGQNVQTVKVDIADLAAVQSAVETTNAALGPVDILVNSAGIAGANATVVDYPEAEWHRVMNINLNGTFNVNKALLPGMIARNYGRVVNVASIAGKEGNPNASAYSASKAGVIALTKSLGKETAGKNIAVNAVTPAAARTRIFEQMSQQHIDYMLSKIPRNRFVEVDEIASMIAWLVSEENSFTTGAVFDLSGGRATY</sequence>
<dbReference type="Pfam" id="PF13561">
    <property type="entry name" value="adh_short_C2"/>
    <property type="match status" value="1"/>
</dbReference>
<evidence type="ECO:0000256" key="1">
    <source>
        <dbReference type="ARBA" id="ARBA00006484"/>
    </source>
</evidence>
<keyword evidence="4" id="KW-1185">Reference proteome</keyword>
<accession>A0A261TMM3</accession>
<dbReference type="EMBL" id="NEVQ01000022">
    <property type="protein sequence ID" value="OZI50849.1"/>
    <property type="molecule type" value="Genomic_DNA"/>
</dbReference>
<dbReference type="InterPro" id="IPR036291">
    <property type="entry name" value="NAD(P)-bd_dom_sf"/>
</dbReference>
<dbReference type="InterPro" id="IPR002347">
    <property type="entry name" value="SDR_fam"/>
</dbReference>